<dbReference type="CDD" id="cd05822">
    <property type="entry name" value="TLP_HIUase"/>
    <property type="match status" value="1"/>
</dbReference>
<organism evidence="10 11">
    <name type="scientific">Planoprotostelium fungivorum</name>
    <dbReference type="NCBI Taxonomy" id="1890364"/>
    <lineage>
        <taxon>Eukaryota</taxon>
        <taxon>Amoebozoa</taxon>
        <taxon>Evosea</taxon>
        <taxon>Variosea</taxon>
        <taxon>Cavosteliida</taxon>
        <taxon>Cavosteliaceae</taxon>
        <taxon>Planoprotostelium</taxon>
    </lineage>
</organism>
<evidence type="ECO:0000256" key="5">
    <source>
        <dbReference type="ARBA" id="ARBA00022631"/>
    </source>
</evidence>
<comment type="similarity">
    <text evidence="3 8">Belongs to the transthyretin family. 5-hydroxyisourate hydrolase subfamily.</text>
</comment>
<comment type="subunit">
    <text evidence="4 8">Homotetramer.</text>
</comment>
<dbReference type="EMBL" id="MDYQ01000025">
    <property type="protein sequence ID" value="PRP86939.1"/>
    <property type="molecule type" value="Genomic_DNA"/>
</dbReference>
<dbReference type="InterPro" id="IPR023416">
    <property type="entry name" value="Transthyretin/HIU_hydrolase_d"/>
</dbReference>
<dbReference type="STRING" id="1890364.A0A2P6NSJ2"/>
<dbReference type="PRINTS" id="PR00189">
    <property type="entry name" value="TRNSTHYRETIN"/>
</dbReference>
<dbReference type="PROSITE" id="PS00769">
    <property type="entry name" value="TRANSTHYRETIN_2"/>
    <property type="match status" value="1"/>
</dbReference>
<dbReference type="Pfam" id="PF00576">
    <property type="entry name" value="Transthyretin"/>
    <property type="match status" value="1"/>
</dbReference>
<accession>A0A2P6NSJ2</accession>
<dbReference type="InterPro" id="IPR014306">
    <property type="entry name" value="Hydroxyisourate_hydrolase"/>
</dbReference>
<reference evidence="10 11" key="1">
    <citation type="journal article" date="2018" name="Genome Biol. Evol.">
        <title>Multiple Roots of Fruiting Body Formation in Amoebozoa.</title>
        <authorList>
            <person name="Hillmann F."/>
            <person name="Forbes G."/>
            <person name="Novohradska S."/>
            <person name="Ferling I."/>
            <person name="Riege K."/>
            <person name="Groth M."/>
            <person name="Westermann M."/>
            <person name="Marz M."/>
            <person name="Spaller T."/>
            <person name="Winckler T."/>
            <person name="Schaap P."/>
            <person name="Glockner G."/>
        </authorList>
    </citation>
    <scope>NUCLEOTIDE SEQUENCE [LARGE SCALE GENOMIC DNA]</scope>
    <source>
        <strain evidence="10 11">Jena</strain>
    </source>
</reference>
<evidence type="ECO:0000256" key="6">
    <source>
        <dbReference type="ARBA" id="ARBA00022801"/>
    </source>
</evidence>
<feature type="binding site" evidence="7">
    <location>
        <position position="60"/>
    </location>
    <ligand>
        <name>substrate</name>
    </ligand>
</feature>
<comment type="function">
    <text evidence="2">Catalyzes the hydrolysis of 5-hydroxyisourate (HIU) to 2-oxo-4-hydroxy-4-carboxy-5-ureidoimidazoline (OHCU).</text>
</comment>
<evidence type="ECO:0000313" key="11">
    <source>
        <dbReference type="Proteomes" id="UP000241769"/>
    </source>
</evidence>
<feature type="binding site" evidence="7">
    <location>
        <position position="18"/>
    </location>
    <ligand>
        <name>substrate</name>
    </ligand>
</feature>
<comment type="catalytic activity">
    <reaction evidence="1 8">
        <text>5-hydroxyisourate + H2O = 5-hydroxy-2-oxo-4-ureido-2,5-dihydro-1H-imidazole-5-carboxylate + H(+)</text>
        <dbReference type="Rhea" id="RHEA:23736"/>
        <dbReference type="ChEBI" id="CHEBI:15377"/>
        <dbReference type="ChEBI" id="CHEBI:15378"/>
        <dbReference type="ChEBI" id="CHEBI:18072"/>
        <dbReference type="ChEBI" id="CHEBI:58639"/>
        <dbReference type="EC" id="3.5.2.17"/>
    </reaction>
</comment>
<dbReference type="InterPro" id="IPR036817">
    <property type="entry name" value="Transthyretin/HIU_hydrolase_sf"/>
</dbReference>
<evidence type="ECO:0000313" key="10">
    <source>
        <dbReference type="EMBL" id="PRP86939.1"/>
    </source>
</evidence>
<dbReference type="OrthoDB" id="10265230at2759"/>
<comment type="caution">
    <text evidence="10">The sequence shown here is derived from an EMBL/GenBank/DDBJ whole genome shotgun (WGS) entry which is preliminary data.</text>
</comment>
<dbReference type="NCBIfam" id="TIGR02962">
    <property type="entry name" value="hdxy_isourate"/>
    <property type="match status" value="1"/>
</dbReference>
<evidence type="ECO:0000256" key="1">
    <source>
        <dbReference type="ARBA" id="ARBA00001043"/>
    </source>
</evidence>
<proteinExistence type="inferred from homology"/>
<sequence>MEQESAAGRTKPPTLSCHALDTTLGVPARGMRVRLQISRGGLRGSKWETISDHETNEDGRIRDFAPLPEAGTYKVVFDTASYFQKAGVKEYFYPQVKIVFIVQAGQHYHVPLLISPYGYSTYRGS</sequence>
<dbReference type="InterPro" id="IPR023419">
    <property type="entry name" value="Transthyretin_CS"/>
</dbReference>
<dbReference type="PANTHER" id="PTHR10395">
    <property type="entry name" value="URICASE AND TRANSTHYRETIN-RELATED"/>
    <property type="match status" value="1"/>
</dbReference>
<evidence type="ECO:0000256" key="4">
    <source>
        <dbReference type="ARBA" id="ARBA00011881"/>
    </source>
</evidence>
<dbReference type="GO" id="GO:0006144">
    <property type="term" value="P:purine nucleobase metabolic process"/>
    <property type="evidence" value="ECO:0007669"/>
    <property type="project" value="UniProtKB-KW"/>
</dbReference>
<keyword evidence="5 8" id="KW-0659">Purine metabolism</keyword>
<feature type="binding site" evidence="7">
    <location>
        <position position="122"/>
    </location>
    <ligand>
        <name>substrate</name>
    </ligand>
</feature>
<dbReference type="SUPFAM" id="SSF49472">
    <property type="entry name" value="Transthyretin (synonym: prealbumin)"/>
    <property type="match status" value="1"/>
</dbReference>
<keyword evidence="11" id="KW-1185">Reference proteome</keyword>
<evidence type="ECO:0000256" key="7">
    <source>
        <dbReference type="PIRSR" id="PIRSR600895-51"/>
    </source>
</evidence>
<evidence type="ECO:0000256" key="8">
    <source>
        <dbReference type="RuleBase" id="RU361270"/>
    </source>
</evidence>
<dbReference type="InParanoid" id="A0A2P6NSJ2"/>
<gene>
    <name evidence="10" type="ORF">PROFUN_03687</name>
</gene>
<evidence type="ECO:0000256" key="2">
    <source>
        <dbReference type="ARBA" id="ARBA00002704"/>
    </source>
</evidence>
<keyword evidence="6 8" id="KW-0378">Hydrolase</keyword>
<dbReference type="Gene3D" id="2.60.40.180">
    <property type="entry name" value="Transthyretin/hydroxyisourate hydrolase domain"/>
    <property type="match status" value="1"/>
</dbReference>
<dbReference type="PANTHER" id="PTHR10395:SF7">
    <property type="entry name" value="5-HYDROXYISOURATE HYDROLASE"/>
    <property type="match status" value="1"/>
</dbReference>
<dbReference type="GO" id="GO:0033971">
    <property type="term" value="F:hydroxyisourate hydrolase activity"/>
    <property type="evidence" value="ECO:0007669"/>
    <property type="project" value="UniProtKB-EC"/>
</dbReference>
<feature type="domain" description="Transthyretin/hydroxyisourate hydrolase" evidence="9">
    <location>
        <begin position="15"/>
        <end position="124"/>
    </location>
</feature>
<dbReference type="Proteomes" id="UP000241769">
    <property type="component" value="Unassembled WGS sequence"/>
</dbReference>
<dbReference type="AlphaFoldDB" id="A0A2P6NSJ2"/>
<dbReference type="EC" id="3.5.2.17" evidence="8"/>
<protein>
    <recommendedName>
        <fullName evidence="8">5-hydroxyisourate hydrolase</fullName>
        <shortName evidence="8">HIU hydrolase</shortName>
        <shortName evidence="8">HIUHase</shortName>
        <ecNumber evidence="8">3.5.2.17</ecNumber>
    </recommendedName>
</protein>
<dbReference type="InterPro" id="IPR000895">
    <property type="entry name" value="Transthyretin/HIU_hydrolase"/>
</dbReference>
<evidence type="ECO:0000259" key="9">
    <source>
        <dbReference type="Pfam" id="PF00576"/>
    </source>
</evidence>
<evidence type="ECO:0000256" key="3">
    <source>
        <dbReference type="ARBA" id="ARBA00009850"/>
    </source>
</evidence>
<name>A0A2P6NSJ2_9EUKA</name>